<evidence type="ECO:0000313" key="2">
    <source>
        <dbReference type="EMBL" id="HIU69353.1"/>
    </source>
</evidence>
<dbReference type="Proteomes" id="UP000824125">
    <property type="component" value="Unassembled WGS sequence"/>
</dbReference>
<evidence type="ECO:0000256" key="1">
    <source>
        <dbReference type="SAM" id="Phobius"/>
    </source>
</evidence>
<comment type="caution">
    <text evidence="2">The sequence shown here is derived from an EMBL/GenBank/DDBJ whole genome shotgun (WGS) entry which is preliminary data.</text>
</comment>
<reference evidence="2" key="2">
    <citation type="journal article" date="2021" name="PeerJ">
        <title>Extensive microbial diversity within the chicken gut microbiome revealed by metagenomics and culture.</title>
        <authorList>
            <person name="Gilroy R."/>
            <person name="Ravi A."/>
            <person name="Getino M."/>
            <person name="Pursley I."/>
            <person name="Horton D.L."/>
            <person name="Alikhan N.F."/>
            <person name="Baker D."/>
            <person name="Gharbi K."/>
            <person name="Hall N."/>
            <person name="Watson M."/>
            <person name="Adriaenssens E.M."/>
            <person name="Foster-Nyarko E."/>
            <person name="Jarju S."/>
            <person name="Secka A."/>
            <person name="Antonio M."/>
            <person name="Oren A."/>
            <person name="Chaudhuri R.R."/>
            <person name="La Ragione R."/>
            <person name="Hildebrand F."/>
            <person name="Pallen M.J."/>
        </authorList>
    </citation>
    <scope>NUCLEOTIDE SEQUENCE</scope>
    <source>
        <strain evidence="2">CHK176-6737</strain>
    </source>
</reference>
<keyword evidence="1" id="KW-0472">Membrane</keyword>
<feature type="transmembrane region" description="Helical" evidence="1">
    <location>
        <begin position="42"/>
        <end position="61"/>
    </location>
</feature>
<organism evidence="2 3">
    <name type="scientific">Candidatus Scybalenecus merdavium</name>
    <dbReference type="NCBI Taxonomy" id="2840939"/>
    <lineage>
        <taxon>Bacteria</taxon>
        <taxon>Bacillati</taxon>
        <taxon>Bacillota</taxon>
        <taxon>Clostridia</taxon>
        <taxon>Eubacteriales</taxon>
        <taxon>Oscillospiraceae</taxon>
        <taxon>Oscillospiraceae incertae sedis</taxon>
        <taxon>Candidatus Scybalenecus</taxon>
    </lineage>
</organism>
<dbReference type="AlphaFoldDB" id="A0A9D1MUN1"/>
<sequence length="63" mass="7637">MIDKETWETMDEDEQRRAVYELLERQMKTQFRIDNSLMHLRVMLFLLILIPIIMTVLGLLLQT</sequence>
<gene>
    <name evidence="2" type="ORF">IAD23_05275</name>
</gene>
<proteinExistence type="predicted"/>
<protein>
    <submittedName>
        <fullName evidence="2">Uncharacterized protein</fullName>
    </submittedName>
</protein>
<evidence type="ECO:0000313" key="3">
    <source>
        <dbReference type="Proteomes" id="UP000824125"/>
    </source>
</evidence>
<name>A0A9D1MUN1_9FIRM</name>
<reference evidence="2" key="1">
    <citation type="submission" date="2020-10" db="EMBL/GenBank/DDBJ databases">
        <authorList>
            <person name="Gilroy R."/>
        </authorList>
    </citation>
    <scope>NUCLEOTIDE SEQUENCE</scope>
    <source>
        <strain evidence="2">CHK176-6737</strain>
    </source>
</reference>
<dbReference type="EMBL" id="DVNM01000028">
    <property type="protein sequence ID" value="HIU69353.1"/>
    <property type="molecule type" value="Genomic_DNA"/>
</dbReference>
<keyword evidence="1" id="KW-1133">Transmembrane helix</keyword>
<keyword evidence="1" id="KW-0812">Transmembrane</keyword>
<accession>A0A9D1MUN1</accession>